<evidence type="ECO:0000313" key="1">
    <source>
        <dbReference type="EMBL" id="KKM70409.1"/>
    </source>
</evidence>
<name>A0A0F9JKN6_9ZZZZ</name>
<protein>
    <submittedName>
        <fullName evidence="1">Uncharacterized protein</fullName>
    </submittedName>
</protein>
<proteinExistence type="predicted"/>
<gene>
    <name evidence="1" type="ORF">LCGC14_1441010</name>
</gene>
<sequence>MNTKKIVKTLIKFARREYKEKRPIGVRVLRVKEALVLSKGGPIKTLSVSQIKNPYYLVVAEYKNQMRIYSYSLNGLLLGAENLDITKSLLDKIKKKTVKEYEFPK</sequence>
<dbReference type="EMBL" id="LAZR01009823">
    <property type="protein sequence ID" value="KKM70409.1"/>
    <property type="molecule type" value="Genomic_DNA"/>
</dbReference>
<dbReference type="AlphaFoldDB" id="A0A0F9JKN6"/>
<organism evidence="1">
    <name type="scientific">marine sediment metagenome</name>
    <dbReference type="NCBI Taxonomy" id="412755"/>
    <lineage>
        <taxon>unclassified sequences</taxon>
        <taxon>metagenomes</taxon>
        <taxon>ecological metagenomes</taxon>
    </lineage>
</organism>
<reference evidence="1" key="1">
    <citation type="journal article" date="2015" name="Nature">
        <title>Complex archaea that bridge the gap between prokaryotes and eukaryotes.</title>
        <authorList>
            <person name="Spang A."/>
            <person name="Saw J.H."/>
            <person name="Jorgensen S.L."/>
            <person name="Zaremba-Niedzwiedzka K."/>
            <person name="Martijn J."/>
            <person name="Lind A.E."/>
            <person name="van Eijk R."/>
            <person name="Schleper C."/>
            <person name="Guy L."/>
            <person name="Ettema T.J."/>
        </authorList>
    </citation>
    <scope>NUCLEOTIDE SEQUENCE</scope>
</reference>
<accession>A0A0F9JKN6</accession>
<comment type="caution">
    <text evidence="1">The sequence shown here is derived from an EMBL/GenBank/DDBJ whole genome shotgun (WGS) entry which is preliminary data.</text>
</comment>